<dbReference type="Proteomes" id="UP001162480">
    <property type="component" value="Chromosome 30"/>
</dbReference>
<dbReference type="AlphaFoldDB" id="A0AA36C289"/>
<accession>A0AA36C289</accession>
<organism evidence="2 3">
    <name type="scientific">Octopus vulgaris</name>
    <name type="common">Common octopus</name>
    <dbReference type="NCBI Taxonomy" id="6645"/>
    <lineage>
        <taxon>Eukaryota</taxon>
        <taxon>Metazoa</taxon>
        <taxon>Spiralia</taxon>
        <taxon>Lophotrochozoa</taxon>
        <taxon>Mollusca</taxon>
        <taxon>Cephalopoda</taxon>
        <taxon>Coleoidea</taxon>
        <taxon>Octopodiformes</taxon>
        <taxon>Octopoda</taxon>
        <taxon>Incirrata</taxon>
        <taxon>Octopodidae</taxon>
        <taxon>Octopus</taxon>
    </lineage>
</organism>
<dbReference type="PANTHER" id="PTHR12771:SF51">
    <property type="entry name" value="LD01482P"/>
    <property type="match status" value="1"/>
</dbReference>
<protein>
    <recommendedName>
        <fullName evidence="1">ELMO domain-containing protein</fullName>
    </recommendedName>
</protein>
<evidence type="ECO:0000259" key="1">
    <source>
        <dbReference type="PROSITE" id="PS51335"/>
    </source>
</evidence>
<dbReference type="GO" id="GO:0005096">
    <property type="term" value="F:GTPase activator activity"/>
    <property type="evidence" value="ECO:0007669"/>
    <property type="project" value="TreeGrafter"/>
</dbReference>
<dbReference type="InterPro" id="IPR050868">
    <property type="entry name" value="ELMO_domain-containing"/>
</dbReference>
<dbReference type="InterPro" id="IPR006816">
    <property type="entry name" value="ELMO_dom"/>
</dbReference>
<reference evidence="2" key="1">
    <citation type="submission" date="2023-08" db="EMBL/GenBank/DDBJ databases">
        <authorList>
            <person name="Alioto T."/>
            <person name="Alioto T."/>
            <person name="Gomez Garrido J."/>
        </authorList>
    </citation>
    <scope>NUCLEOTIDE SEQUENCE</scope>
</reference>
<dbReference type="Pfam" id="PF04727">
    <property type="entry name" value="ELMO_CED12"/>
    <property type="match status" value="1"/>
</dbReference>
<evidence type="ECO:0000313" key="3">
    <source>
        <dbReference type="Proteomes" id="UP001162480"/>
    </source>
</evidence>
<feature type="domain" description="ELMO" evidence="1">
    <location>
        <begin position="125"/>
        <end position="281"/>
    </location>
</feature>
<gene>
    <name evidence="2" type="ORF">OCTVUL_1B023810</name>
</gene>
<dbReference type="PROSITE" id="PS51335">
    <property type="entry name" value="ELMO"/>
    <property type="match status" value="1"/>
</dbReference>
<name>A0AA36C289_OCTVU</name>
<sequence length="297" mass="35022">MFFQLCYRLFCFLTNNIRLIFKLYMRRMTGKSELQRILDKSQPGARTTRKFENSLRRSRNKNLRSLISHDSDIGSSVITVLHAKHLPNELCAELTLRMSQIIGYNHLINTVEVIRRQQHTDKLSDYESYLYQIWNILQPDVHLTGLKSKQWVDIGFQGNQPCTDLRGMGMLGLTQLWYFVVNYPNEARQVYSHSLHPGCGYPFAIVGISLTSMLTQLLKSGQLRLHFYNVCRAAPCLTHFHEAYCFMFYQFDDHWLCDQPHDIMEFNRVSEDYLKKLSTKLKDYNHVMKMDFQRTVP</sequence>
<dbReference type="PANTHER" id="PTHR12771">
    <property type="entry name" value="ENGULFMENT AND CELL MOTILITY"/>
    <property type="match status" value="1"/>
</dbReference>
<dbReference type="EMBL" id="OX597843">
    <property type="protein sequence ID" value="CAI9744212.1"/>
    <property type="molecule type" value="Genomic_DNA"/>
</dbReference>
<evidence type="ECO:0000313" key="2">
    <source>
        <dbReference type="EMBL" id="CAI9744212.1"/>
    </source>
</evidence>
<proteinExistence type="predicted"/>
<keyword evidence="3" id="KW-1185">Reference proteome</keyword>